<organism evidence="2 3">
    <name type="scientific">Parablautia intestinalis</name>
    <dbReference type="NCBI Taxonomy" id="2320100"/>
    <lineage>
        <taxon>Bacteria</taxon>
        <taxon>Bacillati</taxon>
        <taxon>Bacillota</taxon>
        <taxon>Clostridia</taxon>
        <taxon>Lachnospirales</taxon>
        <taxon>Lachnospiraceae</taxon>
        <taxon>Parablautia</taxon>
    </lineage>
</organism>
<feature type="domain" description="N-acetyltransferase" evidence="1">
    <location>
        <begin position="7"/>
        <end position="159"/>
    </location>
</feature>
<dbReference type="Gene3D" id="3.40.630.30">
    <property type="match status" value="1"/>
</dbReference>
<dbReference type="PROSITE" id="PS51186">
    <property type="entry name" value="GNAT"/>
    <property type="match status" value="1"/>
</dbReference>
<dbReference type="PANTHER" id="PTHR43451:SF1">
    <property type="entry name" value="ACETYLTRANSFERASE"/>
    <property type="match status" value="1"/>
</dbReference>
<comment type="caution">
    <text evidence="2">The sequence shown here is derived from an EMBL/GenBank/DDBJ whole genome shotgun (WGS) entry which is preliminary data.</text>
</comment>
<dbReference type="Pfam" id="PF13673">
    <property type="entry name" value="Acetyltransf_10"/>
    <property type="match status" value="1"/>
</dbReference>
<dbReference type="AlphaFoldDB" id="A0A3A9AWX4"/>
<dbReference type="InterPro" id="IPR052564">
    <property type="entry name" value="N-acetyltrans/Recomb-assoc"/>
</dbReference>
<dbReference type="InterPro" id="IPR016181">
    <property type="entry name" value="Acyl_CoA_acyltransferase"/>
</dbReference>
<gene>
    <name evidence="2" type="ORF">D7V94_12085</name>
</gene>
<dbReference type="SUPFAM" id="SSF55729">
    <property type="entry name" value="Acyl-CoA N-acyltransferases (Nat)"/>
    <property type="match status" value="1"/>
</dbReference>
<dbReference type="RefSeq" id="WP_120470090.1">
    <property type="nucleotide sequence ID" value="NZ_RAYQ01000012.1"/>
</dbReference>
<name>A0A3A9AWX4_9FIRM</name>
<dbReference type="EMBL" id="RAYQ01000012">
    <property type="protein sequence ID" value="RKI90855.1"/>
    <property type="molecule type" value="Genomic_DNA"/>
</dbReference>
<evidence type="ECO:0000313" key="3">
    <source>
        <dbReference type="Proteomes" id="UP000280696"/>
    </source>
</evidence>
<sequence length="179" mass="20625">MEQEVSYEIRFADQDEWEEAIGLAWKTFLEFEAADYTQEGIKSFEDFITNSTVKQMFIMGIYQMMAAYDKGKIVGMITLRNEMHISLLFVDKNYHRRGIGRALIEKLADYVEDELGKSRLTVNAAPYGIDFYHKVGFRDLGPEVWQDGIKYTPMEYILTGKRHVKGPGGGLTDNLNRLC</sequence>
<dbReference type="CDD" id="cd04301">
    <property type="entry name" value="NAT_SF"/>
    <property type="match status" value="1"/>
</dbReference>
<evidence type="ECO:0000313" key="2">
    <source>
        <dbReference type="EMBL" id="RKI90855.1"/>
    </source>
</evidence>
<keyword evidence="3" id="KW-1185">Reference proteome</keyword>
<dbReference type="GO" id="GO:0016747">
    <property type="term" value="F:acyltransferase activity, transferring groups other than amino-acyl groups"/>
    <property type="evidence" value="ECO:0007669"/>
    <property type="project" value="InterPro"/>
</dbReference>
<dbReference type="Proteomes" id="UP000280696">
    <property type="component" value="Unassembled WGS sequence"/>
</dbReference>
<reference evidence="2 3" key="1">
    <citation type="submission" date="2018-09" db="EMBL/GenBank/DDBJ databases">
        <title>Murine metabolic-syndrome-specific gut microbial biobank.</title>
        <authorList>
            <person name="Liu C."/>
        </authorList>
    </citation>
    <scope>NUCLEOTIDE SEQUENCE [LARGE SCALE GENOMIC DNA]</scope>
    <source>
        <strain evidence="2 3">0.1xD8-82</strain>
    </source>
</reference>
<keyword evidence="2" id="KW-0808">Transferase</keyword>
<accession>A0A3A9AWX4</accession>
<dbReference type="InterPro" id="IPR000182">
    <property type="entry name" value="GNAT_dom"/>
</dbReference>
<protein>
    <submittedName>
        <fullName evidence="2">GNAT family N-acetyltransferase</fullName>
    </submittedName>
</protein>
<evidence type="ECO:0000259" key="1">
    <source>
        <dbReference type="PROSITE" id="PS51186"/>
    </source>
</evidence>
<proteinExistence type="predicted"/>
<dbReference type="PANTHER" id="PTHR43451">
    <property type="entry name" value="ACETYLTRANSFERASE (GNAT) FAMILY PROTEIN"/>
    <property type="match status" value="1"/>
</dbReference>
<dbReference type="OrthoDB" id="307526at2"/>